<evidence type="ECO:0000256" key="1">
    <source>
        <dbReference type="SAM" id="Phobius"/>
    </source>
</evidence>
<feature type="transmembrane region" description="Helical" evidence="1">
    <location>
        <begin position="12"/>
        <end position="28"/>
    </location>
</feature>
<dbReference type="PROSITE" id="PS50887">
    <property type="entry name" value="GGDEF"/>
    <property type="match status" value="1"/>
</dbReference>
<proteinExistence type="predicted"/>
<dbReference type="PROSITE" id="PS50883">
    <property type="entry name" value="EAL"/>
    <property type="match status" value="1"/>
</dbReference>
<organism evidence="4 5">
    <name type="scientific">Propionigenium maris DSM 9537</name>
    <dbReference type="NCBI Taxonomy" id="1123000"/>
    <lineage>
        <taxon>Bacteria</taxon>
        <taxon>Fusobacteriati</taxon>
        <taxon>Fusobacteriota</taxon>
        <taxon>Fusobacteriia</taxon>
        <taxon>Fusobacteriales</taxon>
        <taxon>Fusobacteriaceae</taxon>
        <taxon>Propionigenium</taxon>
    </lineage>
</organism>
<dbReference type="Pfam" id="PF00563">
    <property type="entry name" value="EAL"/>
    <property type="match status" value="1"/>
</dbReference>
<dbReference type="SUPFAM" id="SSF141868">
    <property type="entry name" value="EAL domain-like"/>
    <property type="match status" value="1"/>
</dbReference>
<protein>
    <recommendedName>
        <fullName evidence="6">Diguanylate cyclase (GGDEF) domain-containing protein</fullName>
    </recommendedName>
</protein>
<dbReference type="Gene3D" id="3.20.20.450">
    <property type="entry name" value="EAL domain"/>
    <property type="match status" value="1"/>
</dbReference>
<dbReference type="Gene3D" id="3.30.70.270">
    <property type="match status" value="1"/>
</dbReference>
<feature type="transmembrane region" description="Helical" evidence="1">
    <location>
        <begin position="195"/>
        <end position="213"/>
    </location>
</feature>
<dbReference type="GO" id="GO:0071111">
    <property type="term" value="F:cyclic-guanylate-specific phosphodiesterase activity"/>
    <property type="evidence" value="ECO:0007669"/>
    <property type="project" value="InterPro"/>
</dbReference>
<dbReference type="InterPro" id="IPR029787">
    <property type="entry name" value="Nucleotide_cyclase"/>
</dbReference>
<accession>A0A9W6GIW5</accession>
<keyword evidence="1" id="KW-1133">Transmembrane helix</keyword>
<dbReference type="SMART" id="SM00267">
    <property type="entry name" value="GGDEF"/>
    <property type="match status" value="1"/>
</dbReference>
<keyword evidence="1" id="KW-0472">Membrane</keyword>
<sequence>MNLHISKRSLSPVIFMIIGITIQFLFVFNMEKGDALQEVDETLLRAAKNIKYFLGRDYVNSELDSSTYSPEEALGIFSKLQYKAEEEGVDYLYLLVRKNEDIHYAAVSDYEEELLKDPKSFYWLSLKEAGDDSFSETWSAFDSEEAIYLKSSDMWDTYRSIYIPETATDGTKYLAGADITTTNLKKIILMKTAKIILNFWIFILTSLPLILSFSKLQKERRFYAKQMAELADLDPLTGVFNRSRGITYLKSELKTCLSGDIPLSICLVDIQNLGYINKKLGLHVGDEILRIVALLLKYTFRKTDKIVRIEGDKFMAILPGCDEKSRDILAATLLKRVAFFNKHNLKDYFIKLHYLFAEYSEGSEEDFVEEALSHLILQKKSGNTYDTVIQDEMLDSLKKNEFKVFFQPKVYLKSKKVEFEALARWLHPQKGIIPPDSFIPLAEGSFLINRITEVVLKDSLEAAGRLNTNISVNISPVVFENHNFVRDMERILLNSPFSDRIIFEITEGIAIKDMASTLKKIKDLKRCGIKFSIDDFGTGYSSLSYLEKFPISELKIDKSFIKNINKHRVNRLIISFICQVGELMDFNVIAEGTEEAWQVHDLLSLGCHNFQGYYFDRPQPLETIIENRKEYLEKMKEFS</sequence>
<evidence type="ECO:0000313" key="5">
    <source>
        <dbReference type="Proteomes" id="UP001144471"/>
    </source>
</evidence>
<gene>
    <name evidence="4" type="ORF">PM10SUCC1_00070</name>
</gene>
<dbReference type="InterPro" id="IPR001633">
    <property type="entry name" value="EAL_dom"/>
</dbReference>
<evidence type="ECO:0008006" key="6">
    <source>
        <dbReference type="Google" id="ProtNLM"/>
    </source>
</evidence>
<dbReference type="Proteomes" id="UP001144471">
    <property type="component" value="Unassembled WGS sequence"/>
</dbReference>
<evidence type="ECO:0000259" key="2">
    <source>
        <dbReference type="PROSITE" id="PS50883"/>
    </source>
</evidence>
<dbReference type="SMART" id="SM00052">
    <property type="entry name" value="EAL"/>
    <property type="match status" value="1"/>
</dbReference>
<dbReference type="InterPro" id="IPR050706">
    <property type="entry name" value="Cyclic-di-GMP_PDE-like"/>
</dbReference>
<dbReference type="SUPFAM" id="SSF55073">
    <property type="entry name" value="Nucleotide cyclase"/>
    <property type="match status" value="1"/>
</dbReference>
<feature type="domain" description="EAL" evidence="2">
    <location>
        <begin position="386"/>
        <end position="632"/>
    </location>
</feature>
<keyword evidence="5" id="KW-1185">Reference proteome</keyword>
<dbReference type="AlphaFoldDB" id="A0A9W6GIW5"/>
<evidence type="ECO:0000259" key="3">
    <source>
        <dbReference type="PROSITE" id="PS50887"/>
    </source>
</evidence>
<dbReference type="InterPro" id="IPR000160">
    <property type="entry name" value="GGDEF_dom"/>
</dbReference>
<dbReference type="RefSeq" id="WP_281832119.1">
    <property type="nucleotide sequence ID" value="NZ_BSDY01000001.1"/>
</dbReference>
<dbReference type="InterPro" id="IPR035919">
    <property type="entry name" value="EAL_sf"/>
</dbReference>
<keyword evidence="1" id="KW-0812">Transmembrane</keyword>
<dbReference type="CDD" id="cd01948">
    <property type="entry name" value="EAL"/>
    <property type="match status" value="1"/>
</dbReference>
<dbReference type="Pfam" id="PF00990">
    <property type="entry name" value="GGDEF"/>
    <property type="match status" value="1"/>
</dbReference>
<name>A0A9W6GIW5_9FUSO</name>
<reference evidence="4" key="1">
    <citation type="submission" date="2022-12" db="EMBL/GenBank/DDBJ databases">
        <title>Reference genome sequencing for broad-spectrum identification of bacterial and archaeal isolates by mass spectrometry.</title>
        <authorList>
            <person name="Sekiguchi Y."/>
            <person name="Tourlousse D.M."/>
        </authorList>
    </citation>
    <scope>NUCLEOTIDE SEQUENCE</scope>
    <source>
        <strain evidence="4">10succ1</strain>
    </source>
</reference>
<dbReference type="PANTHER" id="PTHR33121">
    <property type="entry name" value="CYCLIC DI-GMP PHOSPHODIESTERASE PDEF"/>
    <property type="match status" value="1"/>
</dbReference>
<dbReference type="InterPro" id="IPR043128">
    <property type="entry name" value="Rev_trsase/Diguanyl_cyclase"/>
</dbReference>
<dbReference type="PANTHER" id="PTHR33121:SF79">
    <property type="entry name" value="CYCLIC DI-GMP PHOSPHODIESTERASE PDED-RELATED"/>
    <property type="match status" value="1"/>
</dbReference>
<evidence type="ECO:0000313" key="4">
    <source>
        <dbReference type="EMBL" id="GLI54492.1"/>
    </source>
</evidence>
<dbReference type="NCBIfam" id="TIGR00254">
    <property type="entry name" value="GGDEF"/>
    <property type="match status" value="1"/>
</dbReference>
<dbReference type="EMBL" id="BSDY01000001">
    <property type="protein sequence ID" value="GLI54492.1"/>
    <property type="molecule type" value="Genomic_DNA"/>
</dbReference>
<comment type="caution">
    <text evidence="4">The sequence shown here is derived from an EMBL/GenBank/DDBJ whole genome shotgun (WGS) entry which is preliminary data.</text>
</comment>
<dbReference type="CDD" id="cd01949">
    <property type="entry name" value="GGDEF"/>
    <property type="match status" value="1"/>
</dbReference>
<feature type="domain" description="GGDEF" evidence="3">
    <location>
        <begin position="261"/>
        <end position="391"/>
    </location>
</feature>